<evidence type="ECO:0000256" key="1">
    <source>
        <dbReference type="SAM" id="SignalP"/>
    </source>
</evidence>
<gene>
    <name evidence="2" type="ORF">DMB65_14755</name>
</gene>
<feature type="chain" id="PRO_5015933441" evidence="1">
    <location>
        <begin position="19"/>
        <end position="493"/>
    </location>
</feature>
<feature type="signal peptide" evidence="1">
    <location>
        <begin position="1"/>
        <end position="18"/>
    </location>
</feature>
<evidence type="ECO:0000313" key="3">
    <source>
        <dbReference type="Proteomes" id="UP000247903"/>
    </source>
</evidence>
<dbReference type="AlphaFoldDB" id="A0A2V4BM43"/>
<dbReference type="OrthoDB" id="1331096at2"/>
<sequence>MKKLLLLLCVFYNTVLLSQTVLNSFALNLNEPLENGQILNIVDVKTKDIYVFAADDKYINILKYNKSLFLKDQFTDSIKMTENRSLIGHSISDDGNPLLYWSTSNLRNLRIIKYFMETKTSRALNFDLPSNTEYIITTYQKNNLFYILTKEAKQPHLLLYEFNDGKCIIKMFDLSTIQFENEKGQNVAFNTIIRYYPIEKMDTDYFTPLDKTINKTKMYVSDNHILLVFDYALKKTQILDLNLITTDVTEKNFNQPISKNPSKSSNSFFYENKVLQIKSGKEELLLEIKDFDSGKTLKSVAVSKKDSIEFKNSPFFLQINAKKPQEIKTTEKFLKQLSVLNSGITAFKNKNNTLITFGGFAEYQVSGFDYIQSNALADFFDNDFGGYSEYSNKMVYFDAMLNADLEFVNQKQAEPLAIDNLYYYLNTNKNIILQNTLKLKDYYILSYYDTASRQFIMRKFTDGFINDNPGNPIMNKALLSHPAEFSKIKFRKD</sequence>
<keyword evidence="1" id="KW-0732">Signal</keyword>
<proteinExistence type="predicted"/>
<evidence type="ECO:0000313" key="2">
    <source>
        <dbReference type="EMBL" id="PXY40046.1"/>
    </source>
</evidence>
<organism evidence="2 3">
    <name type="scientific">Flavobacterium cheongpyeongense</name>
    <dbReference type="NCBI Taxonomy" id="2212651"/>
    <lineage>
        <taxon>Bacteria</taxon>
        <taxon>Pseudomonadati</taxon>
        <taxon>Bacteroidota</taxon>
        <taxon>Flavobacteriia</taxon>
        <taxon>Flavobacteriales</taxon>
        <taxon>Flavobacteriaceae</taxon>
        <taxon>Flavobacterium</taxon>
    </lineage>
</organism>
<dbReference type="EMBL" id="QJHK01000013">
    <property type="protein sequence ID" value="PXY40046.1"/>
    <property type="molecule type" value="Genomic_DNA"/>
</dbReference>
<accession>A0A2V4BM43</accession>
<protein>
    <submittedName>
        <fullName evidence="2">Uncharacterized protein</fullName>
    </submittedName>
</protein>
<dbReference type="RefSeq" id="WP_110307407.1">
    <property type="nucleotide sequence ID" value="NZ_QJHK01000013.1"/>
</dbReference>
<dbReference type="Proteomes" id="UP000247903">
    <property type="component" value="Unassembled WGS sequence"/>
</dbReference>
<comment type="caution">
    <text evidence="2">The sequence shown here is derived from an EMBL/GenBank/DDBJ whole genome shotgun (WGS) entry which is preliminary data.</text>
</comment>
<reference evidence="2 3" key="1">
    <citation type="submission" date="2018-05" db="EMBL/GenBank/DDBJ databases">
        <title>Flavobacterium sp. strain IMCC34759, incomplete genome.</title>
        <authorList>
            <person name="Joung Y."/>
            <person name="Cho J."/>
        </authorList>
    </citation>
    <scope>NUCLEOTIDE SEQUENCE [LARGE SCALE GENOMIC DNA]</scope>
    <source>
        <strain evidence="2 3">IMCC34759</strain>
    </source>
</reference>
<name>A0A2V4BM43_9FLAO</name>
<keyword evidence="3" id="KW-1185">Reference proteome</keyword>